<evidence type="ECO:0000313" key="6">
    <source>
        <dbReference type="Proteomes" id="UP001186944"/>
    </source>
</evidence>
<dbReference type="PANTHER" id="PTHR22699:SF1">
    <property type="entry name" value="THIOREDOXIN DOMAIN-CONTAINING PROTEIN 16"/>
    <property type="match status" value="1"/>
</dbReference>
<feature type="compositionally biased region" description="Basic and acidic residues" evidence="1">
    <location>
        <begin position="385"/>
        <end position="396"/>
    </location>
</feature>
<dbReference type="Gene3D" id="3.40.30.10">
    <property type="entry name" value="Glutaredoxin"/>
    <property type="match status" value="3"/>
</dbReference>
<proteinExistence type="predicted"/>
<feature type="region of interest" description="Disordered" evidence="1">
    <location>
        <begin position="345"/>
        <end position="396"/>
    </location>
</feature>
<dbReference type="InterPro" id="IPR057642">
    <property type="entry name" value="TXNDC16_2nd"/>
</dbReference>
<evidence type="ECO:0000259" key="4">
    <source>
        <dbReference type="Pfam" id="PF24509"/>
    </source>
</evidence>
<feature type="compositionally biased region" description="Acidic residues" evidence="1">
    <location>
        <begin position="370"/>
        <end position="384"/>
    </location>
</feature>
<evidence type="ECO:0000259" key="3">
    <source>
        <dbReference type="Pfam" id="PF24508"/>
    </source>
</evidence>
<dbReference type="InterPro" id="IPR057639">
    <property type="entry name" value="TXNDC16_N"/>
</dbReference>
<comment type="caution">
    <text evidence="5">The sequence shown here is derived from an EMBL/GenBank/DDBJ whole genome shotgun (WGS) entry which is preliminary data.</text>
</comment>
<name>A0AA89BXP3_PINIB</name>
<feature type="region of interest" description="Disordered" evidence="1">
    <location>
        <begin position="884"/>
        <end position="914"/>
    </location>
</feature>
<organism evidence="5 6">
    <name type="scientific">Pinctada imbricata</name>
    <name type="common">Atlantic pearl-oyster</name>
    <name type="synonym">Pinctada martensii</name>
    <dbReference type="NCBI Taxonomy" id="66713"/>
    <lineage>
        <taxon>Eukaryota</taxon>
        <taxon>Metazoa</taxon>
        <taxon>Spiralia</taxon>
        <taxon>Lophotrochozoa</taxon>
        <taxon>Mollusca</taxon>
        <taxon>Bivalvia</taxon>
        <taxon>Autobranchia</taxon>
        <taxon>Pteriomorphia</taxon>
        <taxon>Pterioida</taxon>
        <taxon>Pterioidea</taxon>
        <taxon>Pteriidae</taxon>
        <taxon>Pinctada</taxon>
    </lineage>
</organism>
<evidence type="ECO:0000256" key="1">
    <source>
        <dbReference type="SAM" id="MobiDB-lite"/>
    </source>
</evidence>
<dbReference type="InterPro" id="IPR036249">
    <property type="entry name" value="Thioredoxin-like_sf"/>
</dbReference>
<keyword evidence="6" id="KW-1185">Reference proteome</keyword>
<feature type="domain" description="Thioredoxin" evidence="2">
    <location>
        <begin position="418"/>
        <end position="518"/>
    </location>
</feature>
<protein>
    <recommendedName>
        <fullName evidence="7">Thioredoxin domain-containing protein</fullName>
    </recommendedName>
</protein>
<dbReference type="InterPro" id="IPR040090">
    <property type="entry name" value="TXNDC16"/>
</dbReference>
<accession>A0AA89BXP3</accession>
<dbReference type="SUPFAM" id="SSF52833">
    <property type="entry name" value="Thioredoxin-like"/>
    <property type="match status" value="2"/>
</dbReference>
<dbReference type="CDD" id="cd02961">
    <property type="entry name" value="PDI_a_family"/>
    <property type="match status" value="1"/>
</dbReference>
<dbReference type="Pfam" id="PF00085">
    <property type="entry name" value="Thioredoxin"/>
    <property type="match status" value="1"/>
</dbReference>
<dbReference type="Pfam" id="PF13848">
    <property type="entry name" value="Thioredoxin_6"/>
    <property type="match status" value="1"/>
</dbReference>
<dbReference type="Pfam" id="PF24508">
    <property type="entry name" value="TXNDC16_N"/>
    <property type="match status" value="1"/>
</dbReference>
<evidence type="ECO:0008006" key="7">
    <source>
        <dbReference type="Google" id="ProtNLM"/>
    </source>
</evidence>
<sequence length="914" mass="104900">MQVWNYIQDSKHIVRISKEVMEPFLSGEQVRVIYYYKKDIPRLRNFVKAYDKSGGYLNLYGVPVAVVNCIEEGNKVLDKCKAEGSENRVYTYSNGHELLELELETMFDVNSIMSNILQLLLLREVPILQSKTERLEYEAKHKGANNVFFAYQKAIGTYEHRVFMEVAYAYQEKFKFALTTNLEAIDGLDSNMESSNAGIWLLKCKASKDLPCDNQKYLDTIDLSAFARHVKRNSVPPVFNLPKDGKEHPYTPDLGLSVVYFYYRETTEKLVRNMIKMMTDTLGQAAWFVAVDIEKYLVQHVNYNGETPSVAVQNTDERDPVQMEDPWSDDSVFEFVLDRLDKNPRQIFKPDDSHSEKTEMSEVESSSSSDVEENMENSEDQSADEEGRISEVESQDDHVAEAVFRARKIDMDLELVPALTDKTFPTTVQDKNLVMVLFYLPFDHRSMAFLRAYGEASRKLENETIKEPLASVNCHDWTDVCGKENITLYPTIRIFKAGSVFKDYDGMLDLHEVVKTVKIMAKENPQDLSTNDDIGHFIKPDTEVDVKIIGLFDKKHSSEIKAFKSVAKSLSDKIVFGINSDGKGKEIGKSKFGCTLPCMVILKANDTIQPFTVYPAKFEENLMKSFIYTAKLPSMPELTVQVFPTLYQQNKPFAIAFLNEHSESTKLREILSEIVKKQVFPDIIIAWMTCDSHQSFGCQVLSFYEPQFSTPALSFVVLHESKVFNMKVDTISPETVQGWIQDVSDGKIPVSRSLEKKEWTPKVEGYNFLEFIDRDEKRKTRISRSKSEADIMNREGIGFDENGNEVDSEYYENLNTDSKEDEDAKLDQETRMELFKSRLYHHAEGRKHGESVKTPKDEVPIMPVEGEESELDFMEHDITGLDMEDHKYKDDIPYVPHSTDKSTSKSQKSKHEEL</sequence>
<dbReference type="InterPro" id="IPR013766">
    <property type="entry name" value="Thioredoxin_domain"/>
</dbReference>
<dbReference type="AlphaFoldDB" id="A0AA89BXP3"/>
<dbReference type="PANTHER" id="PTHR22699">
    <property type="entry name" value="THIOREDOXIN DOMAIN-CONTAINING PROTEIN 16"/>
    <property type="match status" value="1"/>
</dbReference>
<feature type="domain" description="TXNDC16 N-terminal" evidence="3">
    <location>
        <begin position="17"/>
        <end position="117"/>
    </location>
</feature>
<reference evidence="5" key="1">
    <citation type="submission" date="2019-08" db="EMBL/GenBank/DDBJ databases">
        <title>The improved chromosome-level genome for the pearl oyster Pinctada fucata martensii using PacBio sequencing and Hi-C.</title>
        <authorList>
            <person name="Zheng Z."/>
        </authorList>
    </citation>
    <scope>NUCLEOTIDE SEQUENCE</scope>
    <source>
        <strain evidence="5">ZZ-2019</strain>
        <tissue evidence="5">Adductor muscle</tissue>
    </source>
</reference>
<dbReference type="Proteomes" id="UP001186944">
    <property type="component" value="Unassembled WGS sequence"/>
</dbReference>
<dbReference type="CDD" id="cd02981">
    <property type="entry name" value="PDI_b_family"/>
    <property type="match status" value="1"/>
</dbReference>
<evidence type="ECO:0000259" key="2">
    <source>
        <dbReference type="Pfam" id="PF00085"/>
    </source>
</evidence>
<feature type="compositionally biased region" description="Basic and acidic residues" evidence="1">
    <location>
        <begin position="345"/>
        <end position="360"/>
    </location>
</feature>
<evidence type="ECO:0000313" key="5">
    <source>
        <dbReference type="EMBL" id="KAK3094193.1"/>
    </source>
</evidence>
<gene>
    <name evidence="5" type="ORF">FSP39_025265</name>
</gene>
<dbReference type="EMBL" id="VSWD01000009">
    <property type="protein sequence ID" value="KAK3094193.1"/>
    <property type="molecule type" value="Genomic_DNA"/>
</dbReference>
<feature type="domain" description="TXNDC16 second thioredoxin-like" evidence="4">
    <location>
        <begin position="120"/>
        <end position="214"/>
    </location>
</feature>
<dbReference type="Pfam" id="PF24509">
    <property type="entry name" value="TXNDC16_2nd"/>
    <property type="match status" value="1"/>
</dbReference>